<evidence type="ECO:0000313" key="2">
    <source>
        <dbReference type="Proteomes" id="UP000002350"/>
    </source>
</evidence>
<name>D4ZGZ6_SHEVD</name>
<keyword evidence="2" id="KW-1185">Reference proteome</keyword>
<dbReference type="KEGG" id="svo:SVI_0974"/>
<evidence type="ECO:0000313" key="1">
    <source>
        <dbReference type="EMBL" id="BAJ00945.1"/>
    </source>
</evidence>
<dbReference type="EMBL" id="AP011177">
    <property type="protein sequence ID" value="BAJ00945.1"/>
    <property type="molecule type" value="Genomic_DNA"/>
</dbReference>
<dbReference type="Proteomes" id="UP000002350">
    <property type="component" value="Chromosome"/>
</dbReference>
<organism evidence="1 2">
    <name type="scientific">Shewanella violacea (strain JCM 10179 / CIP 106290 / LMG 19151 / DSS12)</name>
    <dbReference type="NCBI Taxonomy" id="637905"/>
    <lineage>
        <taxon>Bacteria</taxon>
        <taxon>Pseudomonadati</taxon>
        <taxon>Pseudomonadota</taxon>
        <taxon>Gammaproteobacteria</taxon>
        <taxon>Alteromonadales</taxon>
        <taxon>Shewanellaceae</taxon>
        <taxon>Shewanella</taxon>
    </lineage>
</organism>
<dbReference type="HOGENOM" id="CLU_3296441_0_0_6"/>
<accession>D4ZGZ6</accession>
<gene>
    <name evidence="1" type="ordered locus">SVI_0974</name>
</gene>
<protein>
    <submittedName>
        <fullName evidence="1">Uncharacterized protein</fullName>
    </submittedName>
</protein>
<proteinExistence type="predicted"/>
<reference evidence="2" key="1">
    <citation type="journal article" date="2010" name="Mol. Biosyst.">
        <title>Complete genome sequence and comparative analysis of Shewanella violacea, a psychrophilic and piezophilic bacterium from deep sea floor sediments.</title>
        <authorList>
            <person name="Aono E."/>
            <person name="Baba T."/>
            <person name="Ara T."/>
            <person name="Nishi T."/>
            <person name="Nakamichi T."/>
            <person name="Inamoto E."/>
            <person name="Toyonaga H."/>
            <person name="Hasegawa M."/>
            <person name="Takai Y."/>
            <person name="Okumura Y."/>
            <person name="Baba M."/>
            <person name="Tomita M."/>
            <person name="Kato C."/>
            <person name="Oshima T."/>
            <person name="Nakasone K."/>
            <person name="Mori H."/>
        </authorList>
    </citation>
    <scope>NUCLEOTIDE SEQUENCE [LARGE SCALE GENOMIC DNA]</scope>
    <source>
        <strain evidence="2">JCM 10179 / CIP 106290 / LMG 19151 / DSS12</strain>
    </source>
</reference>
<sequence length="40" mass="4690">MISAFIKPKALNKQSLRQRKESSIALLNKDLIKHKIFNHE</sequence>
<dbReference type="AlphaFoldDB" id="D4ZGZ6"/>